<name>A0A968GB89_9SPIO</name>
<comment type="similarity">
    <text evidence="1 3">Belongs to the glycosyl hydrolase 57 family.</text>
</comment>
<gene>
    <name evidence="6" type="ORF">HCT14_06750</name>
</gene>
<organism evidence="6 7">
    <name type="scientific">Entomospira entomophila</name>
    <dbReference type="NCBI Taxonomy" id="2719988"/>
    <lineage>
        <taxon>Bacteria</taxon>
        <taxon>Pseudomonadati</taxon>
        <taxon>Spirochaetota</taxon>
        <taxon>Spirochaetia</taxon>
        <taxon>Spirochaetales</taxon>
        <taxon>Spirochaetaceae</taxon>
        <taxon>Entomospira</taxon>
    </lineage>
</organism>
<dbReference type="AlphaFoldDB" id="A0A968GB89"/>
<dbReference type="Pfam" id="PF03065">
    <property type="entry name" value="Glyco_hydro_57"/>
    <property type="match status" value="1"/>
</dbReference>
<sequence length="539" mass="62495">MTQREKKGSVIFCFNAHLPFAKFIQSGEVFQERWFFEAMLESYLPAYQGFMDLAREKQTFSVLLSLSPTLMTLLQSEDLQTKFVFYMHQKLLLAKQEVERKAEKHDYHTAVYYANQIQKMIHLYKALGGDLLNALKNAQKLGYCEIITSAATMAFLPLFATFEVAVEAQIITAIRQYRDVFGCMPRGFFLPYGGYYPGLEQILQRHGLKYFISAGQSLLQGTPVASMGVFYPIRVQDSEMVAFPRYSVVDGELWAEDGFAQRDCYRNFYHEEAQSTIVIKAGFQEYSSFFSHDIIHLEGFKYASNADSGEGAYILEEAFTQARTDARSFMERRCEELEAQYLEHKKPGIILMVIDLELLGHRWFEGIEFIQEAYRFIHQTTAINTTVPQVFLKRSLQLSLEEVALHFASWGNFGYGQVWLDQHNDWLVRYTFKAIEQMIDLANRFPLESGLKRRVLDQAAREVLLAMAGDWPLLIAQRVNEHVALHQVKKHLHYFTEICDAMSCNALRAAWLTEMERENDIFKFKSFSYKIFSTSHKEK</sequence>
<evidence type="ECO:0000256" key="1">
    <source>
        <dbReference type="ARBA" id="ARBA00006821"/>
    </source>
</evidence>
<feature type="domain" description="1,4-alpha-glucan branching enzyme C-terminal" evidence="5">
    <location>
        <begin position="433"/>
        <end position="523"/>
    </location>
</feature>
<evidence type="ECO:0000256" key="3">
    <source>
        <dbReference type="RuleBase" id="RU361196"/>
    </source>
</evidence>
<reference evidence="6 7" key="1">
    <citation type="submission" date="2020-03" db="EMBL/GenBank/DDBJ databases">
        <title>Spirochaetal bacteria isolated from arthropods constitute a novel genus Entomospira genus novum within the order Spirochaetales.</title>
        <authorList>
            <person name="Grana-Miraglia L."/>
            <person name="Sikutova S."/>
            <person name="Fingerle V."/>
            <person name="Sing A."/>
            <person name="Castillo-Ramirez S."/>
            <person name="Margos G."/>
            <person name="Rudolf I."/>
        </authorList>
    </citation>
    <scope>NUCLEOTIDE SEQUENCE [LARGE SCALE GENOMIC DNA]</scope>
    <source>
        <strain evidence="6 7">BR193</strain>
    </source>
</reference>
<dbReference type="Gene3D" id="1.20.1430.10">
    <property type="entry name" value="Families 57/38 glycoside transferase, middle domain"/>
    <property type="match status" value="1"/>
</dbReference>
<dbReference type="GO" id="GO:0005576">
    <property type="term" value="C:extracellular region"/>
    <property type="evidence" value="ECO:0007669"/>
    <property type="project" value="TreeGrafter"/>
</dbReference>
<dbReference type="Proteomes" id="UP000711995">
    <property type="component" value="Unassembled WGS sequence"/>
</dbReference>
<keyword evidence="2 3" id="KW-0119">Carbohydrate metabolism</keyword>
<keyword evidence="7" id="KW-1185">Reference proteome</keyword>
<evidence type="ECO:0000313" key="7">
    <source>
        <dbReference type="Proteomes" id="UP000711995"/>
    </source>
</evidence>
<dbReference type="InterPro" id="IPR028995">
    <property type="entry name" value="Glyco_hydro_57/38_cen_sf"/>
</dbReference>
<comment type="caution">
    <text evidence="6">The sequence shown here is derived from an EMBL/GenBank/DDBJ whole genome shotgun (WGS) entry which is preliminary data.</text>
</comment>
<evidence type="ECO:0000259" key="4">
    <source>
        <dbReference type="Pfam" id="PF03065"/>
    </source>
</evidence>
<dbReference type="Pfam" id="PF09210">
    <property type="entry name" value="BE_C"/>
    <property type="match status" value="1"/>
</dbReference>
<dbReference type="GO" id="GO:0003844">
    <property type="term" value="F:1,4-alpha-glucan branching enzyme activity"/>
    <property type="evidence" value="ECO:0007669"/>
    <property type="project" value="InterPro"/>
</dbReference>
<dbReference type="PANTHER" id="PTHR41695">
    <property type="entry name" value="1,4-ALPHA-GLUCAN BRANCHING ENZYME RV3031-RELATED"/>
    <property type="match status" value="1"/>
</dbReference>
<dbReference type="Gene3D" id="3.20.110.10">
    <property type="entry name" value="Glycoside hydrolase 38, N terminal domain"/>
    <property type="match status" value="1"/>
</dbReference>
<dbReference type="InterPro" id="IPR011330">
    <property type="entry name" value="Glyco_hydro/deAcase_b/a-brl"/>
</dbReference>
<dbReference type="PANTHER" id="PTHR41695:SF1">
    <property type="entry name" value="1,4-ALPHA-GLUCAN BRANCHING ENZYME TK1436"/>
    <property type="match status" value="1"/>
</dbReference>
<dbReference type="InterPro" id="IPR040042">
    <property type="entry name" value="Branching_enz_MT3115-like"/>
</dbReference>
<evidence type="ECO:0000256" key="2">
    <source>
        <dbReference type="ARBA" id="ARBA00023277"/>
    </source>
</evidence>
<dbReference type="GO" id="GO:0030979">
    <property type="term" value="P:alpha-glucan biosynthetic process"/>
    <property type="evidence" value="ECO:0007669"/>
    <property type="project" value="InterPro"/>
</dbReference>
<dbReference type="InterPro" id="IPR015293">
    <property type="entry name" value="BE_C"/>
</dbReference>
<dbReference type="SUPFAM" id="SSF88713">
    <property type="entry name" value="Glycoside hydrolase/deacetylase"/>
    <property type="match status" value="1"/>
</dbReference>
<evidence type="ECO:0000259" key="5">
    <source>
        <dbReference type="Pfam" id="PF09210"/>
    </source>
</evidence>
<protein>
    <submittedName>
        <fullName evidence="6">DUF1957 domain-containing protein</fullName>
    </submittedName>
</protein>
<dbReference type="SUPFAM" id="SSF88688">
    <property type="entry name" value="Families 57/38 glycoside transferase middle domain"/>
    <property type="match status" value="1"/>
</dbReference>
<dbReference type="InterPro" id="IPR027291">
    <property type="entry name" value="Glyco_hydro_38_N_sf"/>
</dbReference>
<dbReference type="InterPro" id="IPR037090">
    <property type="entry name" value="57_glycoside_trans_central"/>
</dbReference>
<evidence type="ECO:0000313" key="6">
    <source>
        <dbReference type="EMBL" id="NIZ41200.1"/>
    </source>
</evidence>
<feature type="domain" description="Glycoside hydrolase family 57 N-terminal" evidence="4">
    <location>
        <begin position="11"/>
        <end position="247"/>
    </location>
</feature>
<proteinExistence type="inferred from homology"/>
<dbReference type="EMBL" id="JAATLJ010000001">
    <property type="protein sequence ID" value="NIZ41200.1"/>
    <property type="molecule type" value="Genomic_DNA"/>
</dbReference>
<dbReference type="RefSeq" id="WP_167700768.1">
    <property type="nucleotide sequence ID" value="NZ_CP118174.1"/>
</dbReference>
<accession>A0A968GB89</accession>
<dbReference type="InterPro" id="IPR004300">
    <property type="entry name" value="Glyco_hydro_57_N"/>
</dbReference>